<protein>
    <submittedName>
        <fullName evidence="1">Uncharacterized protein</fullName>
    </submittedName>
</protein>
<evidence type="ECO:0000313" key="2">
    <source>
        <dbReference type="Proteomes" id="UP000074382"/>
    </source>
</evidence>
<proteinExistence type="predicted"/>
<comment type="caution">
    <text evidence="1">The sequence shown here is derived from an EMBL/GenBank/DDBJ whole genome shotgun (WGS) entry which is preliminary data.</text>
</comment>
<name>A0A147KMB4_THECS</name>
<dbReference type="Proteomes" id="UP000074382">
    <property type="component" value="Unassembled WGS sequence"/>
</dbReference>
<accession>A0A147KMB4</accession>
<reference evidence="2" key="1">
    <citation type="journal article" date="2017" name="Acta Aliment.">
        <title>Plant polysaccharide degrading enzyme system of Thermpbifida cellulosilytica TB100 revealed by de novo genome project data.</title>
        <authorList>
            <person name="Toth A."/>
            <person name="Baka E."/>
            <person name="Luzics S."/>
            <person name="Bata-Vidacs I."/>
            <person name="Nagy I."/>
            <person name="Balint B."/>
            <person name="Herceg R."/>
            <person name="Olasz F."/>
            <person name="Wilk T."/>
            <person name="Nagy T."/>
            <person name="Kriszt B."/>
            <person name="Nagy I."/>
            <person name="Kukolya J."/>
        </authorList>
    </citation>
    <scope>NUCLEOTIDE SEQUENCE [LARGE SCALE GENOMIC DNA]</scope>
    <source>
        <strain evidence="2">TB100</strain>
    </source>
</reference>
<dbReference type="STRING" id="665004.AC529_01685"/>
<organism evidence="1 2">
    <name type="scientific">Thermobifida cellulosilytica TB100</name>
    <dbReference type="NCBI Taxonomy" id="665004"/>
    <lineage>
        <taxon>Bacteria</taxon>
        <taxon>Bacillati</taxon>
        <taxon>Actinomycetota</taxon>
        <taxon>Actinomycetes</taxon>
        <taxon>Streptosporangiales</taxon>
        <taxon>Nocardiopsidaceae</taxon>
        <taxon>Thermobifida</taxon>
    </lineage>
</organism>
<keyword evidence="2" id="KW-1185">Reference proteome</keyword>
<gene>
    <name evidence="1" type="ORF">AC529_01685</name>
</gene>
<evidence type="ECO:0000313" key="1">
    <source>
        <dbReference type="EMBL" id="KUP98389.1"/>
    </source>
</evidence>
<dbReference type="PATRIC" id="fig|665004.4.peg.4207"/>
<dbReference type="AlphaFoldDB" id="A0A147KMB4"/>
<dbReference type="EMBL" id="LGEM01000010">
    <property type="protein sequence ID" value="KUP98389.1"/>
    <property type="molecule type" value="Genomic_DNA"/>
</dbReference>
<sequence length="93" mass="11217">MVVIGWLRHRRQQRDEEIRHSEQRIAAWRREIAAHRSRQYVIRHGLGLWLGQNPAYVTGSGTELDDRDADIRVLQANIRDEEEILDHLRRRWI</sequence>
<dbReference type="RefSeq" id="WP_068758741.1">
    <property type="nucleotide sequence ID" value="NZ_KQ950191.1"/>
</dbReference>